<dbReference type="Proteomes" id="UP001195769">
    <property type="component" value="Unassembled WGS sequence"/>
</dbReference>
<gene>
    <name evidence="1" type="ORF">F5891DRAFT_1041282</name>
</gene>
<protein>
    <submittedName>
        <fullName evidence="1">Uncharacterized protein</fullName>
    </submittedName>
</protein>
<dbReference type="GeneID" id="64656353"/>
<dbReference type="PANTHER" id="PTHR33266:SF1">
    <property type="entry name" value="F-BOX DOMAIN-CONTAINING PROTEIN"/>
    <property type="match status" value="1"/>
</dbReference>
<sequence>MSGSSTPQDLPVTLLPLTSQQRDEIDRDLLEANGPILNIISTSEDKEATTSDLLDNLLFSIMSQTLFVASRLLKREHLEDNLDLDMAKKETLQKHPQRHHVPLLTVAGNAAIFQIPQASDPVRSSSDSFVRPYVGKAADSFYEYLKNNDIKFTSGIHRPYYAKFCSIIQSSGTGKSRLMTELWNKGVTVLYMNLHDPSDLGFPMRDLVPTRILTEDTDCTATEYSARCCAFFTAIFQTLQEDLSSKLPRPRCRDSFLRSGNPDPVIKSWNDQMCNMRSSARSEFFQKTLTKIKIPSPAEKTDVNPTVLTVEETATKLGSMSLTDEKIVNNMLMVLQHIFTKNKDEVSNNDPKLVIAFDEAHPLSNMSTKGFHPSHIIGKTINCYSKKSNASVWVVFASTTSQVADFSAPQLVHKHLLYDDSLRIAVAGQLLYPPYTHLGWDQNADAVSGTLANNVTSFDHIIGFGHPLWKSLIGKCTIPDIEFDANDANQALAILSQRFGLDICLGHPDAVSYLEKAVASYLRICFSTTEDRMWTFTGYPSEPILSCIAAIILHRTPNDVNVDDGMVEIGQSGELASRLLLLLTKDIFIRKDPLKGVIRDLHYNGSGDAELMDCRKVSVIDFLEYLFGQTFWSRTVKEAKAAFQHAYINFSHWVSMTEFISPPVPDQTDADSLSARCSAEEWTLRHWHRTSAVQCCHLQPLVDKMIPIYFDDPALGSEDLNRVSQIFISDKVGKNCHERDLGLVTRTHDSIQCLSNLPYIVLLLDLNVKPKLNIMFLEKEPNYVETD</sequence>
<dbReference type="PANTHER" id="PTHR33266">
    <property type="entry name" value="CHROMOSOME 15, WHOLE GENOME SHOTGUN SEQUENCE"/>
    <property type="match status" value="1"/>
</dbReference>
<evidence type="ECO:0000313" key="2">
    <source>
        <dbReference type="Proteomes" id="UP001195769"/>
    </source>
</evidence>
<accession>A0AAD4E3I6</accession>
<keyword evidence="2" id="KW-1185">Reference proteome</keyword>
<proteinExistence type="predicted"/>
<organism evidence="1 2">
    <name type="scientific">Suillus fuscotomentosus</name>
    <dbReference type="NCBI Taxonomy" id="1912939"/>
    <lineage>
        <taxon>Eukaryota</taxon>
        <taxon>Fungi</taxon>
        <taxon>Dikarya</taxon>
        <taxon>Basidiomycota</taxon>
        <taxon>Agaricomycotina</taxon>
        <taxon>Agaricomycetes</taxon>
        <taxon>Agaricomycetidae</taxon>
        <taxon>Boletales</taxon>
        <taxon>Suillineae</taxon>
        <taxon>Suillaceae</taxon>
        <taxon>Suillus</taxon>
    </lineage>
</organism>
<reference evidence="1" key="1">
    <citation type="journal article" date="2020" name="New Phytol.">
        <title>Comparative genomics reveals dynamic genome evolution in host specialist ectomycorrhizal fungi.</title>
        <authorList>
            <person name="Lofgren L.A."/>
            <person name="Nguyen N.H."/>
            <person name="Vilgalys R."/>
            <person name="Ruytinx J."/>
            <person name="Liao H.L."/>
            <person name="Branco S."/>
            <person name="Kuo A."/>
            <person name="LaButti K."/>
            <person name="Lipzen A."/>
            <person name="Andreopoulos W."/>
            <person name="Pangilinan J."/>
            <person name="Riley R."/>
            <person name="Hundley H."/>
            <person name="Na H."/>
            <person name="Barry K."/>
            <person name="Grigoriev I.V."/>
            <person name="Stajich J.E."/>
            <person name="Kennedy P.G."/>
        </authorList>
    </citation>
    <scope>NUCLEOTIDE SEQUENCE</scope>
    <source>
        <strain evidence="1">FC203</strain>
    </source>
</reference>
<comment type="caution">
    <text evidence="1">The sequence shown here is derived from an EMBL/GenBank/DDBJ whole genome shotgun (WGS) entry which is preliminary data.</text>
</comment>
<dbReference type="EMBL" id="JABBWK010000035">
    <property type="protein sequence ID" value="KAG1899063.1"/>
    <property type="molecule type" value="Genomic_DNA"/>
</dbReference>
<dbReference type="RefSeq" id="XP_041224639.1">
    <property type="nucleotide sequence ID" value="XM_041362055.1"/>
</dbReference>
<evidence type="ECO:0000313" key="1">
    <source>
        <dbReference type="EMBL" id="KAG1899063.1"/>
    </source>
</evidence>
<dbReference type="AlphaFoldDB" id="A0AAD4E3I6"/>
<name>A0AAD4E3I6_9AGAM</name>